<dbReference type="Gene3D" id="3.30.160.390">
    <property type="entry name" value="Integrase, DNA-binding domain"/>
    <property type="match status" value="1"/>
</dbReference>
<dbReference type="EMBL" id="JBHTBX010000001">
    <property type="protein sequence ID" value="MFC7433304.1"/>
    <property type="molecule type" value="Genomic_DNA"/>
</dbReference>
<evidence type="ECO:0000256" key="1">
    <source>
        <dbReference type="ARBA" id="ARBA00008857"/>
    </source>
</evidence>
<feature type="domain" description="Tyr recombinase" evidence="7">
    <location>
        <begin position="224"/>
        <end position="410"/>
    </location>
</feature>
<keyword evidence="4" id="KW-0233">DNA recombination</keyword>
<dbReference type="SUPFAM" id="SSF56349">
    <property type="entry name" value="DNA breaking-rejoining enzymes"/>
    <property type="match status" value="1"/>
</dbReference>
<dbReference type="PROSITE" id="PS51900">
    <property type="entry name" value="CB"/>
    <property type="match status" value="1"/>
</dbReference>
<dbReference type="Gene3D" id="1.10.150.130">
    <property type="match status" value="1"/>
</dbReference>
<dbReference type="InterPro" id="IPR053876">
    <property type="entry name" value="Phage_int_M"/>
</dbReference>
<dbReference type="InterPro" id="IPR038488">
    <property type="entry name" value="Integrase_DNA-bd_sf"/>
</dbReference>
<sequence length="422" mass="47154">MPATDLLSDRAIQAAIKAAVSAGKARKLSDGAGLVLDVRPTGSGWWRLRYWRDGKEGMLSLGTYPEVTLKVARQKRDEARSAMANGVDLSERRKQEKADRQKQREVASLEAAGLPGPGTFEYVAREWLVIKHQPGVSPGHAATTQKRLEKMVFPWLGRRPIGEIEPPELLACLRKIEARGALETTHRVKDACSQVFRYGVSIGACARNPAADLREALKPVPVRHFAAIVDPKDAAKLLRDIHEYKGNPITRAALRLSALLLLRPGELRHLEWQWIDFEAKTVVVPSEVMKRRINEKVNGNPHVVPLANQSLAVLKDLQPLTCHGRFVFPSLLSKEKCMSDNTVRSALRRLGYSNDDMTAHGFRAMARTMLAEQLNVQPEVIEAQLAHAVSDPLGRAYNRTQYLTQRTSMMQVWADYLDKLMA</sequence>
<dbReference type="PROSITE" id="PS51898">
    <property type="entry name" value="TYR_RECOMBINASE"/>
    <property type="match status" value="1"/>
</dbReference>
<evidence type="ECO:0000256" key="3">
    <source>
        <dbReference type="ARBA" id="ARBA00023125"/>
    </source>
</evidence>
<dbReference type="InterPro" id="IPR002104">
    <property type="entry name" value="Integrase_catalytic"/>
</dbReference>
<dbReference type="Proteomes" id="UP001596495">
    <property type="component" value="Unassembled WGS sequence"/>
</dbReference>
<dbReference type="InterPro" id="IPR050808">
    <property type="entry name" value="Phage_Integrase"/>
</dbReference>
<name>A0ABW2R494_9BURK</name>
<dbReference type="InterPro" id="IPR011010">
    <property type="entry name" value="DNA_brk_join_enz"/>
</dbReference>
<evidence type="ECO:0000256" key="5">
    <source>
        <dbReference type="PROSITE-ProRule" id="PRU01248"/>
    </source>
</evidence>
<dbReference type="InterPro" id="IPR010998">
    <property type="entry name" value="Integrase_recombinase_N"/>
</dbReference>
<keyword evidence="3 5" id="KW-0238">DNA-binding</keyword>
<dbReference type="RefSeq" id="WP_374638866.1">
    <property type="nucleotide sequence ID" value="NZ_JBHTBX010000001.1"/>
</dbReference>
<accession>A0ABW2R494</accession>
<feature type="region of interest" description="Disordered" evidence="6">
    <location>
        <begin position="80"/>
        <end position="110"/>
    </location>
</feature>
<keyword evidence="2" id="KW-0229">DNA integration</keyword>
<evidence type="ECO:0000313" key="9">
    <source>
        <dbReference type="EMBL" id="MFC7433304.1"/>
    </source>
</evidence>
<organism evidence="9 10">
    <name type="scientific">Hydrogenophaga bisanensis</name>
    <dbReference type="NCBI Taxonomy" id="439611"/>
    <lineage>
        <taxon>Bacteria</taxon>
        <taxon>Pseudomonadati</taxon>
        <taxon>Pseudomonadota</taxon>
        <taxon>Betaproteobacteria</taxon>
        <taxon>Burkholderiales</taxon>
        <taxon>Comamonadaceae</taxon>
        <taxon>Hydrogenophaga</taxon>
    </lineage>
</organism>
<comment type="similarity">
    <text evidence="1">Belongs to the 'phage' integrase family.</text>
</comment>
<dbReference type="PANTHER" id="PTHR30629">
    <property type="entry name" value="PROPHAGE INTEGRASE"/>
    <property type="match status" value="1"/>
</dbReference>
<dbReference type="Gene3D" id="1.10.443.10">
    <property type="entry name" value="Intergrase catalytic core"/>
    <property type="match status" value="1"/>
</dbReference>
<reference evidence="10" key="1">
    <citation type="journal article" date="2019" name="Int. J. Syst. Evol. Microbiol.">
        <title>The Global Catalogue of Microorganisms (GCM) 10K type strain sequencing project: providing services to taxonomists for standard genome sequencing and annotation.</title>
        <authorList>
            <consortium name="The Broad Institute Genomics Platform"/>
            <consortium name="The Broad Institute Genome Sequencing Center for Infectious Disease"/>
            <person name="Wu L."/>
            <person name="Ma J."/>
        </authorList>
    </citation>
    <scope>NUCLEOTIDE SEQUENCE [LARGE SCALE GENOMIC DNA]</scope>
    <source>
        <strain evidence="10">CCUG 54518</strain>
    </source>
</reference>
<evidence type="ECO:0000256" key="6">
    <source>
        <dbReference type="SAM" id="MobiDB-lite"/>
    </source>
</evidence>
<feature type="domain" description="Core-binding (CB)" evidence="8">
    <location>
        <begin position="118"/>
        <end position="200"/>
    </location>
</feature>
<dbReference type="PANTHER" id="PTHR30629:SF2">
    <property type="entry name" value="PROPHAGE INTEGRASE INTS-RELATED"/>
    <property type="match status" value="1"/>
</dbReference>
<dbReference type="InterPro" id="IPR013762">
    <property type="entry name" value="Integrase-like_cat_sf"/>
</dbReference>
<evidence type="ECO:0000259" key="7">
    <source>
        <dbReference type="PROSITE" id="PS51898"/>
    </source>
</evidence>
<protein>
    <submittedName>
        <fullName evidence="9">Tyrosine-type recombinase/integrase</fullName>
    </submittedName>
</protein>
<evidence type="ECO:0000259" key="8">
    <source>
        <dbReference type="PROSITE" id="PS51900"/>
    </source>
</evidence>
<proteinExistence type="inferred from homology"/>
<dbReference type="CDD" id="cd00801">
    <property type="entry name" value="INT_P4_C"/>
    <property type="match status" value="1"/>
</dbReference>
<dbReference type="Pfam" id="PF13356">
    <property type="entry name" value="Arm-DNA-bind_3"/>
    <property type="match status" value="1"/>
</dbReference>
<dbReference type="InterPro" id="IPR044068">
    <property type="entry name" value="CB"/>
</dbReference>
<dbReference type="Pfam" id="PF22022">
    <property type="entry name" value="Phage_int_M"/>
    <property type="match status" value="1"/>
</dbReference>
<keyword evidence="10" id="KW-1185">Reference proteome</keyword>
<evidence type="ECO:0000256" key="2">
    <source>
        <dbReference type="ARBA" id="ARBA00022908"/>
    </source>
</evidence>
<gene>
    <name evidence="9" type="ORF">ACFQNJ_02125</name>
</gene>
<evidence type="ECO:0000256" key="4">
    <source>
        <dbReference type="ARBA" id="ARBA00023172"/>
    </source>
</evidence>
<dbReference type="InterPro" id="IPR025166">
    <property type="entry name" value="Integrase_DNA_bind_dom"/>
</dbReference>
<comment type="caution">
    <text evidence="9">The sequence shown here is derived from an EMBL/GenBank/DDBJ whole genome shotgun (WGS) entry which is preliminary data.</text>
</comment>
<evidence type="ECO:0000313" key="10">
    <source>
        <dbReference type="Proteomes" id="UP001596495"/>
    </source>
</evidence>
<feature type="compositionally biased region" description="Basic and acidic residues" evidence="6">
    <location>
        <begin position="89"/>
        <end position="107"/>
    </location>
</feature>
<dbReference type="Pfam" id="PF00589">
    <property type="entry name" value="Phage_integrase"/>
    <property type="match status" value="1"/>
</dbReference>